<dbReference type="AlphaFoldDB" id="A0AAV3T2Q3"/>
<gene>
    <name evidence="2" type="ORF">GCM10009019_19770</name>
</gene>
<dbReference type="GeneID" id="68573341"/>
<feature type="region of interest" description="Disordered" evidence="1">
    <location>
        <begin position="625"/>
        <end position="666"/>
    </location>
</feature>
<protein>
    <submittedName>
        <fullName evidence="2">Uncharacterized protein</fullName>
    </submittedName>
</protein>
<dbReference type="EMBL" id="BAAADU010000002">
    <property type="protein sequence ID" value="GAA0655941.1"/>
    <property type="molecule type" value="Genomic_DNA"/>
</dbReference>
<reference evidence="2 3" key="1">
    <citation type="journal article" date="2019" name="Int. J. Syst. Evol. Microbiol.">
        <title>The Global Catalogue of Microorganisms (GCM) 10K type strain sequencing project: providing services to taxonomists for standard genome sequencing and annotation.</title>
        <authorList>
            <consortium name="The Broad Institute Genomics Platform"/>
            <consortium name="The Broad Institute Genome Sequencing Center for Infectious Disease"/>
            <person name="Wu L."/>
            <person name="Ma J."/>
        </authorList>
    </citation>
    <scope>NUCLEOTIDE SEQUENCE [LARGE SCALE GENOMIC DNA]</scope>
    <source>
        <strain evidence="2 3">JCM 16327</strain>
    </source>
</reference>
<organism evidence="2 3">
    <name type="scientific">Salarchaeum japonicum</name>
    <dbReference type="NCBI Taxonomy" id="555573"/>
    <lineage>
        <taxon>Archaea</taxon>
        <taxon>Methanobacteriati</taxon>
        <taxon>Methanobacteriota</taxon>
        <taxon>Stenosarchaea group</taxon>
        <taxon>Halobacteria</taxon>
        <taxon>Halobacteriales</taxon>
        <taxon>Halobacteriaceae</taxon>
    </lineage>
</organism>
<dbReference type="RefSeq" id="WP_227260047.1">
    <property type="nucleotide sequence ID" value="NZ_BAAADU010000002.1"/>
</dbReference>
<proteinExistence type="predicted"/>
<dbReference type="Proteomes" id="UP001500194">
    <property type="component" value="Unassembled WGS sequence"/>
</dbReference>
<evidence type="ECO:0000313" key="2">
    <source>
        <dbReference type="EMBL" id="GAA0655941.1"/>
    </source>
</evidence>
<sequence>MTSGGDVRDLVSFSLDGEDLRVRDALTNRAFTFSLDAAGYEPAPPDGFLFPVDDAVGTTTDAIEFPPGVTAYLRNANGDHRGEFSTTPRDLPEGTHYLELAAPVKTYVRLSRTAATAAYTEPRSEGGVLRVSFPEPAYVEVGARSAHDRPRATMTVPDDPRALMRAVSRLGSSIREFSPERSWPTLRGYPPGIEVGDELAIPDGLRTPDTGVTLGVPDSLAAVYRVAPLAYYLGATVEPASEPRLSLSNGYTAPIAPDEPLETAVDRLLATCLVLDSLARTDGYYALPRHEYDELAARLPFYPPNLYESSIPEQLMEYLEVSPDLLAPAVPQWPVTAVLRDDIADAELLPHVLHGLWRVHVDDDRRTIDSGAFGPSAATAHAAGVPPVGDTRLVPSFRDAARRTPYVTRDDSETVVFAGSDRASALRDATAALPEPVTVTASDDRETVRETAADATVAYWDRPVRPDGISCTDGVLAFDALDTTTLGLGVVTGTHAFDAAVALAERGVPAVIAAPDRLPADRVADLLHCAQVGCSAEAAVRYADLGDAVRVVGHPTYVPVRPDDSAFPARIDVDSRPSGRHAFTTRLAVTADDPLGGVARFTHPVEYDAYNLAGVAVQHPETHDPANAASLLGHPTTFPRVDGTPVRPTDRVTPATLRRATHDRAD</sequence>
<comment type="caution">
    <text evidence="2">The sequence shown here is derived from an EMBL/GenBank/DDBJ whole genome shotgun (WGS) entry which is preliminary data.</text>
</comment>
<keyword evidence="3" id="KW-1185">Reference proteome</keyword>
<name>A0AAV3T2Q3_9EURY</name>
<evidence type="ECO:0000313" key="3">
    <source>
        <dbReference type="Proteomes" id="UP001500194"/>
    </source>
</evidence>
<evidence type="ECO:0000256" key="1">
    <source>
        <dbReference type="SAM" id="MobiDB-lite"/>
    </source>
</evidence>
<accession>A0AAV3T2Q3</accession>